<reference evidence="1" key="2">
    <citation type="journal article" date="2015" name="Fish Shellfish Immunol.">
        <title>Early steps in the European eel (Anguilla anguilla)-Vibrio vulnificus interaction in the gills: Role of the RtxA13 toxin.</title>
        <authorList>
            <person name="Callol A."/>
            <person name="Pajuelo D."/>
            <person name="Ebbesson L."/>
            <person name="Teles M."/>
            <person name="MacKenzie S."/>
            <person name="Amaro C."/>
        </authorList>
    </citation>
    <scope>NUCLEOTIDE SEQUENCE</scope>
</reference>
<sequence length="61" mass="7501">MNDKIRPAFHHFFTHRKQYKLRGSNVYMSEIQTLFIWIFYRNPLCISQIQSFCFDLSESYC</sequence>
<name>A0A0E9W5W5_ANGAN</name>
<accession>A0A0E9W5W5</accession>
<organism evidence="1">
    <name type="scientific">Anguilla anguilla</name>
    <name type="common">European freshwater eel</name>
    <name type="synonym">Muraena anguilla</name>
    <dbReference type="NCBI Taxonomy" id="7936"/>
    <lineage>
        <taxon>Eukaryota</taxon>
        <taxon>Metazoa</taxon>
        <taxon>Chordata</taxon>
        <taxon>Craniata</taxon>
        <taxon>Vertebrata</taxon>
        <taxon>Euteleostomi</taxon>
        <taxon>Actinopterygii</taxon>
        <taxon>Neopterygii</taxon>
        <taxon>Teleostei</taxon>
        <taxon>Anguilliformes</taxon>
        <taxon>Anguillidae</taxon>
        <taxon>Anguilla</taxon>
    </lineage>
</organism>
<dbReference type="EMBL" id="GBXM01023592">
    <property type="protein sequence ID" value="JAH84985.1"/>
    <property type="molecule type" value="Transcribed_RNA"/>
</dbReference>
<reference evidence="1" key="1">
    <citation type="submission" date="2014-11" db="EMBL/GenBank/DDBJ databases">
        <authorList>
            <person name="Amaro Gonzalez C."/>
        </authorList>
    </citation>
    <scope>NUCLEOTIDE SEQUENCE</scope>
</reference>
<proteinExistence type="predicted"/>
<dbReference type="AlphaFoldDB" id="A0A0E9W5W5"/>
<evidence type="ECO:0000313" key="1">
    <source>
        <dbReference type="EMBL" id="JAH84985.1"/>
    </source>
</evidence>
<protein>
    <submittedName>
        <fullName evidence="1">Uncharacterized protein</fullName>
    </submittedName>
</protein>